<sequence>MKKALGGNSVYVAIAGAVVNRRSVNLINFGGSGQVIALKSATALILGR</sequence>
<accession>K1L0J6</accession>
<dbReference type="Proteomes" id="UP000004478">
    <property type="component" value="Unassembled WGS sequence"/>
</dbReference>
<reference evidence="1 2" key="1">
    <citation type="journal article" date="2012" name="J. Bacteriol.">
        <title>Draft Genome Sequence of Cecembia lonarensis Strain LW9T, Isolated from Lonar Lake, a Haloalkaline Lake in India.</title>
        <authorList>
            <person name="Shivaji S."/>
            <person name="Ara S."/>
            <person name="Singh A."/>
            <person name="Pinnaka A.K."/>
        </authorList>
    </citation>
    <scope>NUCLEOTIDE SEQUENCE [LARGE SCALE GENOMIC DNA]</scope>
    <source>
        <strain evidence="1 2">LW9</strain>
    </source>
</reference>
<name>K1L0J6_CECL9</name>
<dbReference type="EMBL" id="AMGM01000060">
    <property type="protein sequence ID" value="EKB48266.1"/>
    <property type="molecule type" value="Genomic_DNA"/>
</dbReference>
<protein>
    <submittedName>
        <fullName evidence="1">Uncharacterized protein</fullName>
    </submittedName>
</protein>
<comment type="caution">
    <text evidence="1">The sequence shown here is derived from an EMBL/GenBank/DDBJ whole genome shotgun (WGS) entry which is preliminary data.</text>
</comment>
<gene>
    <name evidence="1" type="ORF">B879_03124</name>
</gene>
<keyword evidence="2" id="KW-1185">Reference proteome</keyword>
<proteinExistence type="predicted"/>
<dbReference type="AlphaFoldDB" id="K1L0J6"/>
<evidence type="ECO:0000313" key="2">
    <source>
        <dbReference type="Proteomes" id="UP000004478"/>
    </source>
</evidence>
<organism evidence="1 2">
    <name type="scientific">Cecembia lonarensis (strain CCUG 58316 / KCTC 22772 / LW9)</name>
    <dbReference type="NCBI Taxonomy" id="1225176"/>
    <lineage>
        <taxon>Bacteria</taxon>
        <taxon>Pseudomonadati</taxon>
        <taxon>Bacteroidota</taxon>
        <taxon>Cytophagia</taxon>
        <taxon>Cytophagales</taxon>
        <taxon>Cyclobacteriaceae</taxon>
        <taxon>Cecembia</taxon>
    </lineage>
</organism>
<evidence type="ECO:0000313" key="1">
    <source>
        <dbReference type="EMBL" id="EKB48266.1"/>
    </source>
</evidence>